<name>A0A174IXV8_9FIRM</name>
<evidence type="ECO:0000313" key="1">
    <source>
        <dbReference type="EMBL" id="CUO92234.1"/>
    </source>
</evidence>
<protein>
    <submittedName>
        <fullName evidence="1">Uncharacterized protein</fullName>
    </submittedName>
</protein>
<evidence type="ECO:0000313" key="2">
    <source>
        <dbReference type="Proteomes" id="UP000095651"/>
    </source>
</evidence>
<accession>A0A174IXV8</accession>
<dbReference type="Proteomes" id="UP000095651">
    <property type="component" value="Unassembled WGS sequence"/>
</dbReference>
<dbReference type="EMBL" id="CYZE01000014">
    <property type="protein sequence ID" value="CUO92234.1"/>
    <property type="molecule type" value="Genomic_DNA"/>
</dbReference>
<organism evidence="1 2">
    <name type="scientific">Hungatella hathewayi</name>
    <dbReference type="NCBI Taxonomy" id="154046"/>
    <lineage>
        <taxon>Bacteria</taxon>
        <taxon>Bacillati</taxon>
        <taxon>Bacillota</taxon>
        <taxon>Clostridia</taxon>
        <taxon>Lachnospirales</taxon>
        <taxon>Lachnospiraceae</taxon>
        <taxon>Hungatella</taxon>
    </lineage>
</organism>
<dbReference type="AlphaFoldDB" id="A0A174IXV8"/>
<gene>
    <name evidence="1" type="ORF">ERS852407_04412</name>
</gene>
<reference evidence="1 2" key="1">
    <citation type="submission" date="2015-09" db="EMBL/GenBank/DDBJ databases">
        <authorList>
            <consortium name="Pathogen Informatics"/>
        </authorList>
    </citation>
    <scope>NUCLEOTIDE SEQUENCE [LARGE SCALE GENOMIC DNA]</scope>
    <source>
        <strain evidence="1 2">2789STDY5608850</strain>
    </source>
</reference>
<sequence length="122" mass="14164">MPKIFFLFMMFCINPIVTNHFEVLVRDMNNQAFYKVNDGEAFCNRLMILMPGVMKCHGVTIIKINSGGSNNRSSEISADILNGDIRRAEIGFSTDIKTIRVILVNLVFKFKERRTEFMRKFF</sequence>
<proteinExistence type="predicted"/>